<accession>A0A3S1A3L2</accession>
<proteinExistence type="predicted"/>
<gene>
    <name evidence="2" type="ORF">DSM106972_097400</name>
</gene>
<dbReference type="NCBIfam" id="NF042913">
    <property type="entry name" value="CyRepA1"/>
    <property type="match status" value="1"/>
</dbReference>
<feature type="coiled-coil region" evidence="1">
    <location>
        <begin position="68"/>
        <end position="95"/>
    </location>
</feature>
<sequence>MSIFAAFSKKNRCPLCDGGNDCRYSKEDPDFIQCHGNVGASKGEKINGYVCVKEQTNGHTASFTLDNSEEWNEENRRQQLNLRRLENEKRERERQESFKSLLPITERDEQYRSVIDQLPGLSHYHHHKALHKKRGLMTDEILFAYEQGWIRTWQPGMEVKGDFSNLAGVNPDTNTLTGVGGISIAATNGEGHITGFQIATDNREKYPKYIWLSSKSKGGSPPNLTNSELPLFIWRHPEATEITETWLIEGGLKSLIVALILWFRLGRRDIQVIGAAGGNFQASASSFKAGLKVQTSKTVRLFPDGGAVYNQAILNNYKKAIDIATGEGLSVCVGWWGQFTKAKNDIDELRDFNKIDFLTTVEFFELTDSPIPNSENNPDSNLPKLEGLAFDQWHRRRKYTPDIVINQAEFSFGNIPKSGVVVAGKSGLGTAKTKAMIAEIKSIENQDKGAIILGYRNNLLIQTGERAKAVGTVIYHIHQDDDAKLMVADEASHHMMCLDSIKHIDGYFKGRDIYLDETCSVLLHAVTGGTLGDEQAKALRMFTQAIHDCDRIFLLDGNLADIHVDCIAKLASNKRIIKIENKQKIPAHNITFIDGIDEDGEIKAGDRSPLIKFFLQPDVKPWIFCDSKERTKVLYKLLTESGKQGYVLNSETTCEDWAKDFLANQNRFIETHKPDFIILSPSGDSGLSCTLNGYFTHKFSFFAGVLRTNSQHQAMFRLRDNTIPHYVFCPNTSNIRIKSTPITYIQNKLKQIADEQIALSAKIACESADSAEMAQVAIASAIARQHDDWWNLSHTLSVIDNYEIDNYKACLIHALIEAGHNVNIEEWEISGTIKGLEKNAKIEIRQQHAKEIFNAIEFPTIEEANKKAKAGPDKDTQRRIEKTRLLDRLPGIQDSEVWSDCFIYNCYIEDHEFIRQQERYWLLSNYEISQKRHESSWNHVAFAEDFFGRRVSNMGHDTIWALRELGLLSFTQSDKEYHKDSHEVVGIVETLRTRADIRLALRINHLEPESEDSGERFRILNNLLSLIGFKTKYTRKPNIETLKGKIRVRLYAIVPTVERTERDTPPPNYIDKPGCVPPEESLSGQDYSQLDPLAAQQDTPPLTYIDEPGCVPTSEVKQFDLKAARQAILDAFEYKYTKWMESNKSQVSWAIEPTAESYKEEESAKKPADDVLMTEEKLQAVADDLAACENSEMLWKLRQHYPVHVLKAAARKLIAEIKNRILSWVKQQNLVNQPINPTIQDEFVLAPIEGF</sequence>
<dbReference type="RefSeq" id="WP_127087636.1">
    <property type="nucleotide sequence ID" value="NZ_RSCL01000064.1"/>
</dbReference>
<evidence type="ECO:0000313" key="2">
    <source>
        <dbReference type="EMBL" id="RUS93108.1"/>
    </source>
</evidence>
<comment type="caution">
    <text evidence="2">The sequence shown here is derived from an EMBL/GenBank/DDBJ whole genome shotgun (WGS) entry which is preliminary data.</text>
</comment>
<reference evidence="2" key="2">
    <citation type="journal article" date="2019" name="Genome Biol. Evol.">
        <title>Day and night: Metabolic profiles and evolutionary relationships of six axenic non-marine cyanobacteria.</title>
        <authorList>
            <person name="Will S.E."/>
            <person name="Henke P."/>
            <person name="Boedeker C."/>
            <person name="Huang S."/>
            <person name="Brinkmann H."/>
            <person name="Rohde M."/>
            <person name="Jarek M."/>
            <person name="Friedl T."/>
            <person name="Seufert S."/>
            <person name="Schumacher M."/>
            <person name="Overmann J."/>
            <person name="Neumann-Schaal M."/>
            <person name="Petersen J."/>
        </authorList>
    </citation>
    <scope>NUCLEOTIDE SEQUENCE [LARGE SCALE GENOMIC DNA]</scope>
    <source>
        <strain evidence="2">PCC 7102</strain>
    </source>
</reference>
<dbReference type="AlphaFoldDB" id="A0A3S1A3L2"/>
<dbReference type="EMBL" id="RSCL01000064">
    <property type="protein sequence ID" value="RUS93108.1"/>
    <property type="molecule type" value="Genomic_DNA"/>
</dbReference>
<protein>
    <recommendedName>
        <fullName evidence="4">Replication origin-binding protein domain-containing protein</fullName>
    </recommendedName>
</protein>
<name>A0A3S1A3L2_9CYAN</name>
<organism evidence="2 3">
    <name type="scientific">Dulcicalothrix desertica PCC 7102</name>
    <dbReference type="NCBI Taxonomy" id="232991"/>
    <lineage>
        <taxon>Bacteria</taxon>
        <taxon>Bacillati</taxon>
        <taxon>Cyanobacteriota</taxon>
        <taxon>Cyanophyceae</taxon>
        <taxon>Nostocales</taxon>
        <taxon>Calotrichaceae</taxon>
        <taxon>Dulcicalothrix</taxon>
    </lineage>
</organism>
<keyword evidence="1" id="KW-0175">Coiled coil</keyword>
<keyword evidence="3" id="KW-1185">Reference proteome</keyword>
<evidence type="ECO:0000256" key="1">
    <source>
        <dbReference type="SAM" id="Coils"/>
    </source>
</evidence>
<evidence type="ECO:0000313" key="3">
    <source>
        <dbReference type="Proteomes" id="UP000271624"/>
    </source>
</evidence>
<evidence type="ECO:0008006" key="4">
    <source>
        <dbReference type="Google" id="ProtNLM"/>
    </source>
</evidence>
<reference evidence="2" key="1">
    <citation type="submission" date="2018-12" db="EMBL/GenBank/DDBJ databases">
        <authorList>
            <person name="Will S."/>
            <person name="Neumann-Schaal M."/>
            <person name="Henke P."/>
        </authorList>
    </citation>
    <scope>NUCLEOTIDE SEQUENCE</scope>
    <source>
        <strain evidence="2">PCC 7102</strain>
    </source>
</reference>
<dbReference type="OrthoDB" id="473036at2"/>
<dbReference type="InterPro" id="IPR049996">
    <property type="entry name" value="Slr7037-like"/>
</dbReference>
<dbReference type="Proteomes" id="UP000271624">
    <property type="component" value="Unassembled WGS sequence"/>
</dbReference>